<proteinExistence type="inferred from homology"/>
<organism evidence="12 13">
    <name type="scientific">Nocardia amikacinitolerans</name>
    <dbReference type="NCBI Taxonomy" id="756689"/>
    <lineage>
        <taxon>Bacteria</taxon>
        <taxon>Bacillati</taxon>
        <taxon>Actinomycetota</taxon>
        <taxon>Actinomycetes</taxon>
        <taxon>Mycobacteriales</taxon>
        <taxon>Nocardiaceae</taxon>
        <taxon>Nocardia</taxon>
    </lineage>
</organism>
<evidence type="ECO:0000313" key="12">
    <source>
        <dbReference type="EMBL" id="SNY79758.1"/>
    </source>
</evidence>
<feature type="binding site" evidence="11">
    <location>
        <position position="161"/>
    </location>
    <ligand>
        <name>Fe cation</name>
        <dbReference type="ChEBI" id="CHEBI:24875"/>
        <label>2</label>
    </ligand>
</feature>
<dbReference type="PANTHER" id="PTHR31155:SF9">
    <property type="entry name" value="STEAROYL-[ACYL-CARRIER-PROTEIN] 9-DESATURASE 7, CHLOROPLASTIC"/>
    <property type="match status" value="1"/>
</dbReference>
<gene>
    <name evidence="12" type="ORF">SAMN04244553_1707</name>
</gene>
<comment type="cofactor">
    <cofactor evidence="1">
        <name>Fe(2+)</name>
        <dbReference type="ChEBI" id="CHEBI:29033"/>
    </cofactor>
</comment>
<dbReference type="GO" id="GO:0046872">
    <property type="term" value="F:metal ion binding"/>
    <property type="evidence" value="ECO:0007669"/>
    <property type="project" value="UniProtKB-KW"/>
</dbReference>
<feature type="binding site" evidence="11">
    <location>
        <position position="107"/>
    </location>
    <ligand>
        <name>Fe cation</name>
        <dbReference type="ChEBI" id="CHEBI:24875"/>
        <label>2</label>
    </ligand>
</feature>
<dbReference type="InterPro" id="IPR005067">
    <property type="entry name" value="Fatty_acid_desaturase-2"/>
</dbReference>
<dbReference type="SUPFAM" id="SSF47240">
    <property type="entry name" value="Ferritin-like"/>
    <property type="match status" value="1"/>
</dbReference>
<evidence type="ECO:0000256" key="6">
    <source>
        <dbReference type="ARBA" id="ARBA00022832"/>
    </source>
</evidence>
<evidence type="ECO:0000256" key="11">
    <source>
        <dbReference type="PIRSR" id="PIRSR000346-1"/>
    </source>
</evidence>
<dbReference type="GO" id="GO:0045300">
    <property type="term" value="F:stearoyl-[ACP] desaturase activity"/>
    <property type="evidence" value="ECO:0007669"/>
    <property type="project" value="InterPro"/>
</dbReference>
<feature type="binding site" evidence="11">
    <location>
        <position position="76"/>
    </location>
    <ligand>
        <name>Fe cation</name>
        <dbReference type="ChEBI" id="CHEBI:24875"/>
        <label>1</label>
    </ligand>
</feature>
<evidence type="ECO:0000256" key="8">
    <source>
        <dbReference type="ARBA" id="ARBA00023004"/>
    </source>
</evidence>
<protein>
    <submittedName>
        <fullName evidence="12">Acyl-[acyl-carrier-protein] desaturase</fullName>
    </submittedName>
</protein>
<evidence type="ECO:0000256" key="3">
    <source>
        <dbReference type="ARBA" id="ARBA00011738"/>
    </source>
</evidence>
<dbReference type="GO" id="GO:0005829">
    <property type="term" value="C:cytosol"/>
    <property type="evidence" value="ECO:0007669"/>
    <property type="project" value="TreeGrafter"/>
</dbReference>
<keyword evidence="8 11" id="KW-0408">Iron</keyword>
<evidence type="ECO:0000313" key="13">
    <source>
        <dbReference type="Proteomes" id="UP000219565"/>
    </source>
</evidence>
<feature type="binding site" evidence="11">
    <location>
        <position position="191"/>
    </location>
    <ligand>
        <name>Fe cation</name>
        <dbReference type="ChEBI" id="CHEBI:24875"/>
        <label>1</label>
    </ligand>
</feature>
<keyword evidence="10" id="KW-0275">Fatty acid biosynthesis</keyword>
<dbReference type="Gene3D" id="1.10.620.20">
    <property type="entry name" value="Ribonucleotide Reductase, subunit A"/>
    <property type="match status" value="1"/>
</dbReference>
<evidence type="ECO:0000256" key="10">
    <source>
        <dbReference type="ARBA" id="ARBA00023160"/>
    </source>
</evidence>
<dbReference type="AlphaFoldDB" id="A0A285L4D5"/>
<reference evidence="12 13" key="1">
    <citation type="submission" date="2017-09" db="EMBL/GenBank/DDBJ databases">
        <authorList>
            <person name="Ehlers B."/>
            <person name="Leendertz F.H."/>
        </authorList>
    </citation>
    <scope>NUCLEOTIDE SEQUENCE [LARGE SCALE GENOMIC DNA]</scope>
    <source>
        <strain evidence="12 13">DSM 45537</strain>
    </source>
</reference>
<dbReference type="Proteomes" id="UP000219565">
    <property type="component" value="Unassembled WGS sequence"/>
</dbReference>
<dbReference type="OrthoDB" id="9772881at2"/>
<evidence type="ECO:0000256" key="9">
    <source>
        <dbReference type="ARBA" id="ARBA00023098"/>
    </source>
</evidence>
<evidence type="ECO:0000256" key="2">
    <source>
        <dbReference type="ARBA" id="ARBA00008749"/>
    </source>
</evidence>
<keyword evidence="13" id="KW-1185">Reference proteome</keyword>
<comment type="subunit">
    <text evidence="3">Homodimer.</text>
</comment>
<dbReference type="GO" id="GO:0006633">
    <property type="term" value="P:fatty acid biosynthetic process"/>
    <property type="evidence" value="ECO:0007669"/>
    <property type="project" value="UniProtKB-KW"/>
</dbReference>
<dbReference type="InterPro" id="IPR009078">
    <property type="entry name" value="Ferritin-like_SF"/>
</dbReference>
<dbReference type="InterPro" id="IPR012348">
    <property type="entry name" value="RNR-like"/>
</dbReference>
<dbReference type="RefSeq" id="WP_097244318.1">
    <property type="nucleotide sequence ID" value="NZ_OBEG01000001.1"/>
</dbReference>
<keyword evidence="4" id="KW-0444">Lipid biosynthesis</keyword>
<dbReference type="CDD" id="cd01050">
    <property type="entry name" value="Acyl_ACP_Desat"/>
    <property type="match status" value="1"/>
</dbReference>
<keyword evidence="7" id="KW-0560">Oxidoreductase</keyword>
<comment type="cofactor">
    <cofactor evidence="11">
        <name>Fe cation</name>
        <dbReference type="ChEBI" id="CHEBI:24875"/>
    </cofactor>
    <text evidence="11">Binds 2 iron ions per subunit.</text>
</comment>
<keyword evidence="9" id="KW-0443">Lipid metabolism</keyword>
<dbReference type="STRING" id="1379680.GCA_001612615_01352"/>
<evidence type="ECO:0000256" key="7">
    <source>
        <dbReference type="ARBA" id="ARBA00023002"/>
    </source>
</evidence>
<sequence>MARNLTQLELLMELEPVVAANIDRHLATAKEWCPHDYVPWDEGRNFAAMGGEDWDPGQSRLSEVAKVAMITNLLTEDNLPSYHRVISENFARDGAWGTWIGRWTAEENRHAIAMRDYLVCTRAVDPVALENDRMVHLTRGVHTPPGFGGVCDQIAYVTFQELATRVSHRTTGQVCDDPVADRMLQRIAADENLHMMFYRNVAGAAFDIDPDQAIESVTMVVKNFAMPGAGMPNWRRNGVLMVKHGIYDLRQHLDEVVMPVLRVWKVFKREDFTARGERSREELGEYLDKLARDVVRFEEQRERILAREAARVG</sequence>
<comment type="similarity">
    <text evidence="2">Belongs to the fatty acid desaturase type 2 family.</text>
</comment>
<dbReference type="EMBL" id="OBEG01000001">
    <property type="protein sequence ID" value="SNY79758.1"/>
    <property type="molecule type" value="Genomic_DNA"/>
</dbReference>
<feature type="binding site" evidence="11">
    <location>
        <position position="194"/>
    </location>
    <ligand>
        <name>Fe cation</name>
        <dbReference type="ChEBI" id="CHEBI:24875"/>
        <label>2</label>
    </ligand>
</feature>
<name>A0A285L4D5_9NOCA</name>
<dbReference type="Pfam" id="PF03405">
    <property type="entry name" value="FA_desaturase_2"/>
    <property type="match status" value="1"/>
</dbReference>
<feature type="binding site" evidence="11">
    <location>
        <position position="107"/>
    </location>
    <ligand>
        <name>Fe cation</name>
        <dbReference type="ChEBI" id="CHEBI:24875"/>
        <label>1</label>
    </ligand>
</feature>
<keyword evidence="5 11" id="KW-0479">Metal-binding</keyword>
<feature type="binding site" evidence="11">
    <location>
        <position position="191"/>
    </location>
    <ligand>
        <name>Fe cation</name>
        <dbReference type="ChEBI" id="CHEBI:24875"/>
        <label>2</label>
    </ligand>
</feature>
<evidence type="ECO:0000256" key="1">
    <source>
        <dbReference type="ARBA" id="ARBA00001954"/>
    </source>
</evidence>
<feature type="binding site" evidence="11">
    <location>
        <position position="110"/>
    </location>
    <ligand>
        <name>Fe cation</name>
        <dbReference type="ChEBI" id="CHEBI:24875"/>
        <label>1</label>
    </ligand>
</feature>
<dbReference type="PIRSF" id="PIRSF000346">
    <property type="entry name" value="Dlt9_acylACP_des"/>
    <property type="match status" value="1"/>
</dbReference>
<evidence type="ECO:0000256" key="5">
    <source>
        <dbReference type="ARBA" id="ARBA00022723"/>
    </source>
</evidence>
<evidence type="ECO:0000256" key="4">
    <source>
        <dbReference type="ARBA" id="ARBA00022516"/>
    </source>
</evidence>
<accession>A0A285L4D5</accession>
<dbReference type="PANTHER" id="PTHR31155">
    <property type="entry name" value="ACYL- ACYL-CARRIER-PROTEIN DESATURASE-RELATED"/>
    <property type="match status" value="1"/>
</dbReference>
<keyword evidence="6" id="KW-0276">Fatty acid metabolism</keyword>